<proteinExistence type="predicted"/>
<sequence length="193" mass="21292">MDSTESALFLASMEDVVPLKGERRVPTSVDREEEVRRYQAAKRLQAIGLLNHDVSCITPVDSQAELSFRKPGIQGQVFKLFRQGKYPVDAQLSLKGVGLQLAKERLYDFIENAKGMGFRNVSVVHGTGINNKPFPALVKSSVAQWLKSLDGVLAYHSAPQFLGGVGVTLVMLVKSDEARLVSRETNHKGVKIR</sequence>
<keyword evidence="3" id="KW-1185">Reference proteome</keyword>
<dbReference type="InterPro" id="IPR002625">
    <property type="entry name" value="Smr_dom"/>
</dbReference>
<organism evidence="2 3">
    <name type="scientific">Shewanella colwelliana</name>
    <name type="common">Alteromonas colwelliana</name>
    <dbReference type="NCBI Taxonomy" id="23"/>
    <lineage>
        <taxon>Bacteria</taxon>
        <taxon>Pseudomonadati</taxon>
        <taxon>Pseudomonadota</taxon>
        <taxon>Gammaproteobacteria</taxon>
        <taxon>Alteromonadales</taxon>
        <taxon>Shewanellaceae</taxon>
        <taxon>Shewanella</taxon>
    </lineage>
</organism>
<dbReference type="SUPFAM" id="SSF160443">
    <property type="entry name" value="SMR domain-like"/>
    <property type="match status" value="1"/>
</dbReference>
<dbReference type="Gene3D" id="3.30.1370.110">
    <property type="match status" value="1"/>
</dbReference>
<dbReference type="PANTHER" id="PTHR35562:SF2">
    <property type="entry name" value="DNA ENDONUCLEASE SMRA-RELATED"/>
    <property type="match status" value="1"/>
</dbReference>
<comment type="caution">
    <text evidence="2">The sequence shown here is derived from an EMBL/GenBank/DDBJ whole genome shotgun (WGS) entry which is preliminary data.</text>
</comment>
<evidence type="ECO:0000313" key="3">
    <source>
        <dbReference type="Proteomes" id="UP000773469"/>
    </source>
</evidence>
<accession>A0ABQ4P7G3</accession>
<dbReference type="Pfam" id="PF01713">
    <property type="entry name" value="Smr"/>
    <property type="match status" value="1"/>
</dbReference>
<evidence type="ECO:0000259" key="1">
    <source>
        <dbReference type="PROSITE" id="PS50828"/>
    </source>
</evidence>
<reference evidence="2 3" key="1">
    <citation type="submission" date="2021-05" db="EMBL/GenBank/DDBJ databases">
        <title>Molecular characterization for Shewanella algae harboring chromosomal blaOXA-55-like strains isolated from clinical and environment sample.</title>
        <authorList>
            <person name="Ohama Y."/>
            <person name="Aoki K."/>
            <person name="Harada S."/>
            <person name="Moriya K."/>
            <person name="Ishii Y."/>
            <person name="Tateda K."/>
        </authorList>
    </citation>
    <scope>NUCLEOTIDE SEQUENCE [LARGE SCALE GENOMIC DNA]</scope>
    <source>
        <strain evidence="2 3">MBTL60-118</strain>
    </source>
</reference>
<dbReference type="PANTHER" id="PTHR35562">
    <property type="entry name" value="DNA ENDONUCLEASE SMRA-RELATED"/>
    <property type="match status" value="1"/>
</dbReference>
<feature type="domain" description="Smr" evidence="1">
    <location>
        <begin position="102"/>
        <end position="173"/>
    </location>
</feature>
<dbReference type="EMBL" id="BPEU01000021">
    <property type="protein sequence ID" value="GIU43348.1"/>
    <property type="molecule type" value="Genomic_DNA"/>
</dbReference>
<dbReference type="Proteomes" id="UP000773469">
    <property type="component" value="Unassembled WGS sequence"/>
</dbReference>
<gene>
    <name evidence="2" type="ORF">TUM3794_28790</name>
</gene>
<dbReference type="RefSeq" id="WP_220745919.1">
    <property type="nucleotide sequence ID" value="NZ_BPEU01000021.1"/>
</dbReference>
<dbReference type="InterPro" id="IPR036063">
    <property type="entry name" value="Smr_dom_sf"/>
</dbReference>
<name>A0ABQ4P7G3_SHECO</name>
<evidence type="ECO:0000313" key="2">
    <source>
        <dbReference type="EMBL" id="GIU43348.1"/>
    </source>
</evidence>
<dbReference type="PROSITE" id="PS50828">
    <property type="entry name" value="SMR"/>
    <property type="match status" value="1"/>
</dbReference>
<protein>
    <submittedName>
        <fullName evidence="2">DNA mismatch repair protein MutS</fullName>
    </submittedName>
</protein>